<dbReference type="InterPro" id="IPR003594">
    <property type="entry name" value="HATPase_dom"/>
</dbReference>
<dbReference type="Pfam" id="PF02607">
    <property type="entry name" value="B12-binding_2"/>
    <property type="match status" value="1"/>
</dbReference>
<evidence type="ECO:0000259" key="6">
    <source>
        <dbReference type="PROSITE" id="PS50109"/>
    </source>
</evidence>
<keyword evidence="3" id="KW-0808">Transferase</keyword>
<dbReference type="SMART" id="SM00387">
    <property type="entry name" value="HATPase_c"/>
    <property type="match status" value="1"/>
</dbReference>
<keyword evidence="3" id="KW-0418">Kinase</keyword>
<keyword evidence="2" id="KW-0479">Metal-binding</keyword>
<evidence type="ECO:0000256" key="2">
    <source>
        <dbReference type="ARBA" id="ARBA00022723"/>
    </source>
</evidence>
<evidence type="ECO:0000313" key="10">
    <source>
        <dbReference type="Proteomes" id="UP000078532"/>
    </source>
</evidence>
<reference evidence="9 10" key="1">
    <citation type="submission" date="2016-04" db="EMBL/GenBank/DDBJ databases">
        <authorList>
            <person name="Evans L.H."/>
            <person name="Alamgir A."/>
            <person name="Owens N."/>
            <person name="Weber N.D."/>
            <person name="Virtaneva K."/>
            <person name="Barbian K."/>
            <person name="Babar A."/>
            <person name="Rosenke K."/>
        </authorList>
    </citation>
    <scope>NUCLEOTIDE SEQUENCE [LARGE SCALE GENOMIC DNA]</scope>
    <source>
        <strain evidence="9 10">LMa1</strain>
    </source>
</reference>
<evidence type="ECO:0008006" key="11">
    <source>
        <dbReference type="Google" id="ProtNLM"/>
    </source>
</evidence>
<sequence length="619" mass="67039">MRSLIKASLEEIIASSITGNAVKVREEVRRALQSGAEPALIISDGIVRAMDVVSEKFERSEIYVADLITTARAIHAGMQELKPFMLSSQVQATGRAVIGTVHGDIHDIGKNLLGILLEASGFEVTDLGVNVAPGSFVEAVIKHRPHVVCLSALITTTLRTMEETIKALEEAGLRQKVKIVVGGAPLSAARAKKMGADAYAPDATGAIPLIKELTGVNRKRVAALSPATLAHFPGEGSLEELQQSFASLSGLHLVMLDAGGNLLSPPGRFFDCSRFCHALDDRGGAVCSSVEDLTTFVGRFKKAFVYRCRAGLVEISYPLANEDGMVGAILCGHCRLAGDSPSGEEEPADIPVLSLEELEAVCGLLSFIAAQVVQLNAVLVAKQEVEEERNSFIHFLQNQHKLEQALGEAELRALQSQVGPHFLFNSLNTISRLALFEEAPETEKMVRALARLMRYTLYQVKSLVTVREELAIVQDYLFIQQTRFSDRLASQIDVEPALLEARLPCMILQPLVENAVIHGLEPLKEGGRVTIKGRVVGGQVHMEVCDTGIGMTEELQKEIFDLEVRSGDRGQVSGLGIVNVFRRLQHYFGSDCALNVQSRPGAGTSVQLTFPFSKAERGS</sequence>
<evidence type="ECO:0000256" key="3">
    <source>
        <dbReference type="ARBA" id="ARBA00022777"/>
    </source>
</evidence>
<dbReference type="Pfam" id="PF02310">
    <property type="entry name" value="B12-binding"/>
    <property type="match status" value="1"/>
</dbReference>
<comment type="caution">
    <text evidence="9">The sequence shown here is derived from an EMBL/GenBank/DDBJ whole genome shotgun (WGS) entry which is preliminary data.</text>
</comment>
<keyword evidence="10" id="KW-1185">Reference proteome</keyword>
<feature type="domain" description="B12-binding N-terminal" evidence="8">
    <location>
        <begin position="1"/>
        <end position="93"/>
    </location>
</feature>
<dbReference type="InterPro" id="IPR050640">
    <property type="entry name" value="Bact_2-comp_sensor_kinase"/>
</dbReference>
<dbReference type="InterPro" id="IPR036890">
    <property type="entry name" value="HATPase_C_sf"/>
</dbReference>
<dbReference type="GO" id="GO:0046872">
    <property type="term" value="F:metal ion binding"/>
    <property type="evidence" value="ECO:0007669"/>
    <property type="project" value="UniProtKB-KW"/>
</dbReference>
<dbReference type="Pfam" id="PF06580">
    <property type="entry name" value="His_kinase"/>
    <property type="match status" value="1"/>
</dbReference>
<protein>
    <recommendedName>
        <fullName evidence="11">Histidine kinase</fullName>
    </recommendedName>
</protein>
<organism evidence="9 10">
    <name type="scientific">Desulfotomaculum copahuensis</name>
    <dbReference type="NCBI Taxonomy" id="1838280"/>
    <lineage>
        <taxon>Bacteria</taxon>
        <taxon>Bacillati</taxon>
        <taxon>Bacillota</taxon>
        <taxon>Clostridia</taxon>
        <taxon>Eubacteriales</taxon>
        <taxon>Desulfotomaculaceae</taxon>
        <taxon>Desulfotomaculum</taxon>
    </lineage>
</organism>
<dbReference type="InterPro" id="IPR006158">
    <property type="entry name" value="Cobalamin-bd"/>
</dbReference>
<evidence type="ECO:0000259" key="7">
    <source>
        <dbReference type="PROSITE" id="PS51332"/>
    </source>
</evidence>
<dbReference type="PANTHER" id="PTHR34220:SF7">
    <property type="entry name" value="SENSOR HISTIDINE KINASE YPDA"/>
    <property type="match status" value="1"/>
</dbReference>
<dbReference type="Gene3D" id="3.40.50.280">
    <property type="entry name" value="Cobalamin-binding domain"/>
    <property type="match status" value="1"/>
</dbReference>
<evidence type="ECO:0000256" key="5">
    <source>
        <dbReference type="ARBA" id="ARBA00023285"/>
    </source>
</evidence>
<dbReference type="SMART" id="SM01018">
    <property type="entry name" value="B12-binding_2"/>
    <property type="match status" value="1"/>
</dbReference>
<dbReference type="SUPFAM" id="SSF55874">
    <property type="entry name" value="ATPase domain of HSP90 chaperone/DNA topoisomerase II/histidine kinase"/>
    <property type="match status" value="1"/>
</dbReference>
<dbReference type="SUPFAM" id="SSF52242">
    <property type="entry name" value="Cobalamin (vitamin B12)-binding domain"/>
    <property type="match status" value="1"/>
</dbReference>
<dbReference type="FunFam" id="3.40.50.280:FF:000003">
    <property type="entry name" value="Dimethylamine methyltransferase corrinoid protein"/>
    <property type="match status" value="1"/>
</dbReference>
<gene>
    <name evidence="9" type="ORF">A6M21_02305</name>
</gene>
<dbReference type="STRING" id="1838280.A6M21_02305"/>
<evidence type="ECO:0000313" key="9">
    <source>
        <dbReference type="EMBL" id="OAT86676.1"/>
    </source>
</evidence>
<dbReference type="InterPro" id="IPR010559">
    <property type="entry name" value="Sig_transdc_His_kin_internal"/>
</dbReference>
<dbReference type="CDD" id="cd02070">
    <property type="entry name" value="corrinoid_protein_B12-BD"/>
    <property type="match status" value="1"/>
</dbReference>
<dbReference type="GO" id="GO:0000155">
    <property type="term" value="F:phosphorelay sensor kinase activity"/>
    <property type="evidence" value="ECO:0007669"/>
    <property type="project" value="InterPro"/>
</dbReference>
<dbReference type="Proteomes" id="UP000078532">
    <property type="component" value="Unassembled WGS sequence"/>
</dbReference>
<dbReference type="PANTHER" id="PTHR34220">
    <property type="entry name" value="SENSOR HISTIDINE KINASE YPDA"/>
    <property type="match status" value="1"/>
</dbReference>
<dbReference type="InterPro" id="IPR005467">
    <property type="entry name" value="His_kinase_dom"/>
</dbReference>
<dbReference type="RefSeq" id="WP_066665993.1">
    <property type="nucleotide sequence ID" value="NZ_LYVF01000009.1"/>
</dbReference>
<keyword evidence="4" id="KW-0902">Two-component regulatory system</keyword>
<dbReference type="Gene3D" id="3.30.565.10">
    <property type="entry name" value="Histidine kinase-like ATPase, C-terminal domain"/>
    <property type="match status" value="1"/>
</dbReference>
<dbReference type="AlphaFoldDB" id="A0A1B7LJE8"/>
<evidence type="ECO:0000259" key="8">
    <source>
        <dbReference type="PROSITE" id="PS51337"/>
    </source>
</evidence>
<evidence type="ECO:0000256" key="1">
    <source>
        <dbReference type="ARBA" id="ARBA00010854"/>
    </source>
</evidence>
<keyword evidence="5" id="KW-0170">Cobalt</keyword>
<dbReference type="InterPro" id="IPR036724">
    <property type="entry name" value="Cobalamin-bd_sf"/>
</dbReference>
<feature type="domain" description="B12-binding" evidence="7">
    <location>
        <begin position="93"/>
        <end position="224"/>
    </location>
</feature>
<dbReference type="SUPFAM" id="SSF47644">
    <property type="entry name" value="Methionine synthase domain"/>
    <property type="match status" value="1"/>
</dbReference>
<dbReference type="PROSITE" id="PS51332">
    <property type="entry name" value="B12_BINDING"/>
    <property type="match status" value="1"/>
</dbReference>
<comment type="similarity">
    <text evidence="1">Belongs to the methylamine corrinoid protein family.</text>
</comment>
<dbReference type="GO" id="GO:0031419">
    <property type="term" value="F:cobalamin binding"/>
    <property type="evidence" value="ECO:0007669"/>
    <property type="project" value="InterPro"/>
</dbReference>
<accession>A0A1B7LJE8</accession>
<dbReference type="Pfam" id="PF02518">
    <property type="entry name" value="HATPase_c"/>
    <property type="match status" value="1"/>
</dbReference>
<dbReference type="InterPro" id="IPR036594">
    <property type="entry name" value="Meth_synthase_dom"/>
</dbReference>
<dbReference type="EMBL" id="LYVF01000009">
    <property type="protein sequence ID" value="OAT86676.1"/>
    <property type="molecule type" value="Genomic_DNA"/>
</dbReference>
<proteinExistence type="inferred from homology"/>
<dbReference type="PROSITE" id="PS51337">
    <property type="entry name" value="B12_BINDING_NTER"/>
    <property type="match status" value="1"/>
</dbReference>
<dbReference type="Gene3D" id="1.10.1240.10">
    <property type="entry name" value="Methionine synthase domain"/>
    <property type="match status" value="1"/>
</dbReference>
<dbReference type="PROSITE" id="PS50109">
    <property type="entry name" value="HIS_KIN"/>
    <property type="match status" value="1"/>
</dbReference>
<feature type="domain" description="Histidine kinase" evidence="6">
    <location>
        <begin position="507"/>
        <end position="614"/>
    </location>
</feature>
<dbReference type="Pfam" id="PF10114">
    <property type="entry name" value="PocR"/>
    <property type="match status" value="1"/>
</dbReference>
<dbReference type="GO" id="GO:0016020">
    <property type="term" value="C:membrane"/>
    <property type="evidence" value="ECO:0007669"/>
    <property type="project" value="InterPro"/>
</dbReference>
<dbReference type="InterPro" id="IPR018771">
    <property type="entry name" value="PocR_dom"/>
</dbReference>
<evidence type="ECO:0000256" key="4">
    <source>
        <dbReference type="ARBA" id="ARBA00023012"/>
    </source>
</evidence>
<name>A0A1B7LJE8_9FIRM</name>
<dbReference type="InterPro" id="IPR003759">
    <property type="entry name" value="Cbl-bd_cap"/>
</dbReference>